<evidence type="ECO:0000256" key="1">
    <source>
        <dbReference type="SAM" id="Coils"/>
    </source>
</evidence>
<name>A0ABQ7QEV1_PLUXY</name>
<evidence type="ECO:0000313" key="3">
    <source>
        <dbReference type="EMBL" id="KAG7303714.1"/>
    </source>
</evidence>
<evidence type="ECO:0000313" key="4">
    <source>
        <dbReference type="Proteomes" id="UP000823941"/>
    </source>
</evidence>
<organism evidence="3 4">
    <name type="scientific">Plutella xylostella</name>
    <name type="common">Diamondback moth</name>
    <name type="synonym">Plutella maculipennis</name>
    <dbReference type="NCBI Taxonomy" id="51655"/>
    <lineage>
        <taxon>Eukaryota</taxon>
        <taxon>Metazoa</taxon>
        <taxon>Ecdysozoa</taxon>
        <taxon>Arthropoda</taxon>
        <taxon>Hexapoda</taxon>
        <taxon>Insecta</taxon>
        <taxon>Pterygota</taxon>
        <taxon>Neoptera</taxon>
        <taxon>Endopterygota</taxon>
        <taxon>Lepidoptera</taxon>
        <taxon>Glossata</taxon>
        <taxon>Ditrysia</taxon>
        <taxon>Yponomeutoidea</taxon>
        <taxon>Plutellidae</taxon>
        <taxon>Plutella</taxon>
    </lineage>
</organism>
<sequence>MTGEHRKTWKCPGCLSRTPKTGNTDKPINTKYNDQLNKKKVISEGNNITTRKKLTDRKNLDSTRFSDSSDILGDTLEIDNSTETEINTDLTIENLSNMITKKLKENNSSIISEIQSTIQKEINKAISKLKEDIKYDINYLNSQNIERQTELEQINSKILKLEEENQSLKREINETLNRFSTPQTEQIYESDSKKFVIYGLQEYYQETEYDLDMRLVETFRDTLNLDLYGSIEDTYRVGKYHSRNRPLVVELISKKMVKYIIDNNHYLEGTQLSVAEYLGEKARKERKLLREKMLKARENGLHAVIRNNILYIKGKPVTASDDIYHIIKNQNNGGGRDQSNINNSSSHDTNKQNCTKQNNRRDQNPTFRTGKSI</sequence>
<dbReference type="EMBL" id="JAHIBW010000016">
    <property type="protein sequence ID" value="KAG7303714.1"/>
    <property type="molecule type" value="Genomic_DNA"/>
</dbReference>
<feature type="region of interest" description="Disordered" evidence="2">
    <location>
        <begin position="330"/>
        <end position="373"/>
    </location>
</feature>
<reference evidence="3 4" key="1">
    <citation type="submission" date="2021-06" db="EMBL/GenBank/DDBJ databases">
        <title>A haploid diamondback moth (Plutella xylostella L.) genome assembly resolves 31 chromosomes and identifies a diamide resistance mutation.</title>
        <authorList>
            <person name="Ward C.M."/>
            <person name="Perry K.D."/>
            <person name="Baker G."/>
            <person name="Powis K."/>
            <person name="Heckel D.G."/>
            <person name="Baxter S.W."/>
        </authorList>
    </citation>
    <scope>NUCLEOTIDE SEQUENCE [LARGE SCALE GENOMIC DNA]</scope>
    <source>
        <strain evidence="3 4">LV</strain>
        <tissue evidence="3">Single pupa</tissue>
    </source>
</reference>
<dbReference type="Proteomes" id="UP000823941">
    <property type="component" value="Chromosome 16"/>
</dbReference>
<evidence type="ECO:0000256" key="2">
    <source>
        <dbReference type="SAM" id="MobiDB-lite"/>
    </source>
</evidence>
<feature type="compositionally biased region" description="Polar residues" evidence="2">
    <location>
        <begin position="337"/>
        <end position="357"/>
    </location>
</feature>
<protein>
    <submittedName>
        <fullName evidence="3">Uncharacterized protein</fullName>
    </submittedName>
</protein>
<proteinExistence type="predicted"/>
<feature type="coiled-coil region" evidence="1">
    <location>
        <begin position="144"/>
        <end position="178"/>
    </location>
</feature>
<gene>
    <name evidence="3" type="ORF">JYU34_012273</name>
</gene>
<accession>A0ABQ7QEV1</accession>
<comment type="caution">
    <text evidence="3">The sequence shown here is derived from an EMBL/GenBank/DDBJ whole genome shotgun (WGS) entry which is preliminary data.</text>
</comment>
<feature type="compositionally biased region" description="Polar residues" evidence="2">
    <location>
        <begin position="364"/>
        <end position="373"/>
    </location>
</feature>
<keyword evidence="4" id="KW-1185">Reference proteome</keyword>
<keyword evidence="1" id="KW-0175">Coiled coil</keyword>